<evidence type="ECO:0000313" key="10">
    <source>
        <dbReference type="Proteomes" id="UP000255024"/>
    </source>
</evidence>
<evidence type="ECO:0000256" key="7">
    <source>
        <dbReference type="ARBA" id="ARBA00023136"/>
    </source>
</evidence>
<evidence type="ECO:0000256" key="1">
    <source>
        <dbReference type="ARBA" id="ARBA00004651"/>
    </source>
</evidence>
<dbReference type="GO" id="GO:0005886">
    <property type="term" value="C:plasma membrane"/>
    <property type="evidence" value="ECO:0007669"/>
    <property type="project" value="UniProtKB-SubCell"/>
</dbReference>
<evidence type="ECO:0000256" key="3">
    <source>
        <dbReference type="ARBA" id="ARBA00022448"/>
    </source>
</evidence>
<feature type="transmembrane region" description="Helical" evidence="8">
    <location>
        <begin position="192"/>
        <end position="220"/>
    </location>
</feature>
<keyword evidence="4 8" id="KW-1003">Cell membrane</keyword>
<dbReference type="PANTHER" id="PTHR30269">
    <property type="entry name" value="TRANSMEMBRANE PROTEIN YFCA"/>
    <property type="match status" value="1"/>
</dbReference>
<dbReference type="Pfam" id="PF01925">
    <property type="entry name" value="TauE"/>
    <property type="match status" value="1"/>
</dbReference>
<name>A0A378RKQ8_MYROD</name>
<comment type="similarity">
    <text evidence="2 8">Belongs to the 4-toluene sulfonate uptake permease (TSUP) (TC 2.A.102) family.</text>
</comment>
<dbReference type="InterPro" id="IPR052017">
    <property type="entry name" value="TSUP"/>
</dbReference>
<dbReference type="EMBL" id="UGQL01000001">
    <property type="protein sequence ID" value="STZ27575.1"/>
    <property type="molecule type" value="Genomic_DNA"/>
</dbReference>
<evidence type="ECO:0000256" key="2">
    <source>
        <dbReference type="ARBA" id="ARBA00009142"/>
    </source>
</evidence>
<evidence type="ECO:0000256" key="5">
    <source>
        <dbReference type="ARBA" id="ARBA00022692"/>
    </source>
</evidence>
<feature type="transmembrane region" description="Helical" evidence="8">
    <location>
        <begin position="232"/>
        <end position="250"/>
    </location>
</feature>
<dbReference type="PANTHER" id="PTHR30269:SF0">
    <property type="entry name" value="MEMBRANE TRANSPORTER PROTEIN YFCA-RELATED"/>
    <property type="match status" value="1"/>
</dbReference>
<feature type="transmembrane region" description="Helical" evidence="8">
    <location>
        <begin position="101"/>
        <end position="119"/>
    </location>
</feature>
<evidence type="ECO:0000256" key="8">
    <source>
        <dbReference type="RuleBase" id="RU363041"/>
    </source>
</evidence>
<sequence>MEFDIIFYLCIIAFCAGFIDAIAGGGGLIQTPLGLALLPNIPVSSVIGTLKIPAFSGTAIAVRQYLKQTNIQWSYFLLLALLSCGSAFLGSYVLTIVNNDFMKPLLLIILIALWVFTYFKKDFTKKHLTEITKQKRYTYGIIISLVIGFYDGFIGPATGTFFIMGFIFLIGFDFFKASAYAKLINLFTNLGSIILFLIKGQILWSVALPMAVCNGIGGYFGAKMAILKGQQWVRYVFLFIMLIAIFRFGYEVVLE</sequence>
<evidence type="ECO:0000256" key="6">
    <source>
        <dbReference type="ARBA" id="ARBA00022989"/>
    </source>
</evidence>
<keyword evidence="3" id="KW-0813">Transport</keyword>
<feature type="transmembrane region" description="Helical" evidence="8">
    <location>
        <begin position="7"/>
        <end position="29"/>
    </location>
</feature>
<feature type="transmembrane region" description="Helical" evidence="8">
    <location>
        <begin position="139"/>
        <end position="172"/>
    </location>
</feature>
<keyword evidence="10" id="KW-1185">Reference proteome</keyword>
<protein>
    <recommendedName>
        <fullName evidence="8">Probable membrane transporter protein</fullName>
    </recommendedName>
</protein>
<keyword evidence="5 8" id="KW-0812">Transmembrane</keyword>
<proteinExistence type="inferred from homology"/>
<keyword evidence="6 8" id="KW-1133">Transmembrane helix</keyword>
<feature type="transmembrane region" description="Helical" evidence="8">
    <location>
        <begin position="74"/>
        <end position="95"/>
    </location>
</feature>
<keyword evidence="7 8" id="KW-0472">Membrane</keyword>
<comment type="subcellular location">
    <subcellularLocation>
        <location evidence="1 8">Cell membrane</location>
        <topology evidence="1 8">Multi-pass membrane protein</topology>
    </subcellularLocation>
</comment>
<accession>A0A378RKQ8</accession>
<evidence type="ECO:0000313" key="9">
    <source>
        <dbReference type="EMBL" id="STZ27575.1"/>
    </source>
</evidence>
<dbReference type="AlphaFoldDB" id="A0A378RKQ8"/>
<gene>
    <name evidence="9" type="primary">yfcA</name>
    <name evidence="9" type="ORF">NCTC11179_01111</name>
</gene>
<feature type="transmembrane region" description="Helical" evidence="8">
    <location>
        <begin position="41"/>
        <end position="62"/>
    </location>
</feature>
<dbReference type="Proteomes" id="UP000255024">
    <property type="component" value="Unassembled WGS sequence"/>
</dbReference>
<dbReference type="RefSeq" id="WP_115090488.1">
    <property type="nucleotide sequence ID" value="NZ_CP068107.1"/>
</dbReference>
<organism evidence="9 10">
    <name type="scientific">Myroides odoratus</name>
    <name type="common">Flavobacterium odoratum</name>
    <dbReference type="NCBI Taxonomy" id="256"/>
    <lineage>
        <taxon>Bacteria</taxon>
        <taxon>Pseudomonadati</taxon>
        <taxon>Bacteroidota</taxon>
        <taxon>Flavobacteriia</taxon>
        <taxon>Flavobacteriales</taxon>
        <taxon>Flavobacteriaceae</taxon>
        <taxon>Myroides</taxon>
    </lineage>
</organism>
<dbReference type="InterPro" id="IPR002781">
    <property type="entry name" value="TM_pro_TauE-like"/>
</dbReference>
<reference evidence="9 10" key="1">
    <citation type="submission" date="2018-06" db="EMBL/GenBank/DDBJ databases">
        <authorList>
            <consortium name="Pathogen Informatics"/>
            <person name="Doyle S."/>
        </authorList>
    </citation>
    <scope>NUCLEOTIDE SEQUENCE [LARGE SCALE GENOMIC DNA]</scope>
    <source>
        <strain evidence="9 10">NCTC11179</strain>
    </source>
</reference>
<evidence type="ECO:0000256" key="4">
    <source>
        <dbReference type="ARBA" id="ARBA00022475"/>
    </source>
</evidence>